<feature type="chain" id="PRO_5026008490" evidence="1">
    <location>
        <begin position="26"/>
        <end position="229"/>
    </location>
</feature>
<dbReference type="Pfam" id="PF10677">
    <property type="entry name" value="DUF2490"/>
    <property type="match status" value="1"/>
</dbReference>
<evidence type="ECO:0000313" key="2">
    <source>
        <dbReference type="EMBL" id="QIK79336.1"/>
    </source>
</evidence>
<evidence type="ECO:0000313" key="3">
    <source>
        <dbReference type="Proteomes" id="UP000503222"/>
    </source>
</evidence>
<dbReference type="EMBL" id="CP049869">
    <property type="protein sequence ID" value="QIK79336.1"/>
    <property type="molecule type" value="Genomic_DNA"/>
</dbReference>
<keyword evidence="1" id="KW-0732">Signal</keyword>
<sequence>MKSVSRPSAILMIAAAACTAQQASAREDSQLWTTASATAELGGNFRLSQELVGRFSDNRNGLYEIESNTLLGYRLNKSVTVWAGYTHDPQYAGGDFTIMERRAREQVTVDNFATVGKGKLSARLRAEQRWREGGDGTGWRVRPYLKYALPLGGGGKTNLNLTSEPFINLNTTSFQAKKGLDRVRNLVAVSTKLNKTVTVEAGYLNQHGFVKDGEDTSDHVAHFAISTSL</sequence>
<dbReference type="InterPro" id="IPR019619">
    <property type="entry name" value="DUF2490"/>
</dbReference>
<name>A0A6G7YRH1_9SPHN</name>
<dbReference type="PROSITE" id="PS51257">
    <property type="entry name" value="PROKAR_LIPOPROTEIN"/>
    <property type="match status" value="1"/>
</dbReference>
<gene>
    <name evidence="2" type="ORF">G7077_10900</name>
</gene>
<accession>A0A6G7YRH1</accession>
<dbReference type="Proteomes" id="UP000503222">
    <property type="component" value="Chromosome"/>
</dbReference>
<proteinExistence type="predicted"/>
<dbReference type="RefSeq" id="WP_166411724.1">
    <property type="nucleotide sequence ID" value="NZ_CP049869.1"/>
</dbReference>
<organism evidence="2 3">
    <name type="scientific">Sphingomonas piscis</name>
    <dbReference type="NCBI Taxonomy" id="2714943"/>
    <lineage>
        <taxon>Bacteria</taxon>
        <taxon>Pseudomonadati</taxon>
        <taxon>Pseudomonadota</taxon>
        <taxon>Alphaproteobacteria</taxon>
        <taxon>Sphingomonadales</taxon>
        <taxon>Sphingomonadaceae</taxon>
        <taxon>Sphingomonas</taxon>
    </lineage>
</organism>
<feature type="signal peptide" evidence="1">
    <location>
        <begin position="1"/>
        <end position="25"/>
    </location>
</feature>
<reference evidence="2 3" key="1">
    <citation type="submission" date="2020-03" db="EMBL/GenBank/DDBJ databases">
        <title>Sphingomonas sp. nov., isolated from fish.</title>
        <authorList>
            <person name="Hyun D.-W."/>
            <person name="Bae J.-W."/>
        </authorList>
    </citation>
    <scope>NUCLEOTIDE SEQUENCE [LARGE SCALE GENOMIC DNA]</scope>
    <source>
        <strain evidence="2 3">HDW15B</strain>
    </source>
</reference>
<protein>
    <submittedName>
        <fullName evidence="2">DUF2490 domain-containing protein</fullName>
    </submittedName>
</protein>
<keyword evidence="3" id="KW-1185">Reference proteome</keyword>
<dbReference type="AlphaFoldDB" id="A0A6G7YRH1"/>
<evidence type="ECO:0000256" key="1">
    <source>
        <dbReference type="SAM" id="SignalP"/>
    </source>
</evidence>
<dbReference type="KEGG" id="spii:G7077_10900"/>